<accession>A0ABQ6I7F7</accession>
<comment type="caution">
    <text evidence="1">The sequence shown here is derived from an EMBL/GenBank/DDBJ whole genome shotgun (WGS) entry which is preliminary data.</text>
</comment>
<name>A0ABQ6I7F7_9MICO</name>
<keyword evidence="2" id="KW-1185">Reference proteome</keyword>
<sequence length="89" mass="9770">MRLSPDAREYAHWTITADVTGLAYEVDFDKTDDWHPLEEADGTYRILVAGPDAEGEGTIPLAIGRHLARIRVVDTPEIVVRDAGPIDVG</sequence>
<evidence type="ECO:0000313" key="2">
    <source>
        <dbReference type="Proteomes" id="UP001157091"/>
    </source>
</evidence>
<dbReference type="Proteomes" id="UP001157091">
    <property type="component" value="Unassembled WGS sequence"/>
</dbReference>
<reference evidence="2" key="1">
    <citation type="journal article" date="2019" name="Int. J. Syst. Evol. Microbiol.">
        <title>The Global Catalogue of Microorganisms (GCM) 10K type strain sequencing project: providing services to taxonomists for standard genome sequencing and annotation.</title>
        <authorList>
            <consortium name="The Broad Institute Genomics Platform"/>
            <consortium name="The Broad Institute Genome Sequencing Center for Infectious Disease"/>
            <person name="Wu L."/>
            <person name="Ma J."/>
        </authorList>
    </citation>
    <scope>NUCLEOTIDE SEQUENCE [LARGE SCALE GENOMIC DNA]</scope>
    <source>
        <strain evidence="2">NBRC 106348</strain>
    </source>
</reference>
<dbReference type="EMBL" id="BSUK01000001">
    <property type="protein sequence ID" value="GMA26221.1"/>
    <property type="molecule type" value="Genomic_DNA"/>
</dbReference>
<evidence type="ECO:0000313" key="1">
    <source>
        <dbReference type="EMBL" id="GMA26221.1"/>
    </source>
</evidence>
<proteinExistence type="predicted"/>
<gene>
    <name evidence="1" type="ORF">GCM10025864_39800</name>
</gene>
<dbReference type="RefSeq" id="WP_284294574.1">
    <property type="nucleotide sequence ID" value="NZ_BSUK01000001.1"/>
</dbReference>
<protein>
    <submittedName>
        <fullName evidence="1">Uncharacterized protein</fullName>
    </submittedName>
</protein>
<organism evidence="1 2">
    <name type="scientific">Luteimicrobium album</name>
    <dbReference type="NCBI Taxonomy" id="1054550"/>
    <lineage>
        <taxon>Bacteria</taxon>
        <taxon>Bacillati</taxon>
        <taxon>Actinomycetota</taxon>
        <taxon>Actinomycetes</taxon>
        <taxon>Micrococcales</taxon>
        <taxon>Luteimicrobium</taxon>
    </lineage>
</organism>